<dbReference type="InterPro" id="IPR003395">
    <property type="entry name" value="RecF/RecN/SMC_N"/>
</dbReference>
<sequence length="1185" mass="130498">MYLKRLELYGFKSFADRTRLEFAPGITAIVGPNGSGKSNLVDAVRWVLGEQSARQLRGSKMEDVIFAGTATRKGVGLAEVVLVLDNEDGALPIDYSEVTVARRVDRAGGSDYLLNGQRVRLRDVQELLYDTAIGREAYSVVGQGKIDEILSARDEDRRGLLEEAAGIVRFKMRKKEALRRLEEAERRLERLGDILRELEDRLEGLTEQAKRAHLYRQWRDELVQLEARMLTAQAVAVQRRLDDHARRVEAVRAQVAAARRRLEGAEARREGLRAEARAREERLEAARAALAEAERGLEGVRTRLAVLEERAAHLEAQAEQLARQREERAAQRRAQAAAAEQAVRRHQALAAELAAARRAEEAARAAQEAASREVEDAEARLLDARQAHLDALQELSRLRNEQLARQRERAQAAARAERLRERLAALEAEVRRLAEEEASAAAALDRLAGEAAAAAHEEESARRALAAAQEEGREAAREVQRLRQQLGEAASRLQLLEEMERDHEGFFAGVRAVLAGRDAGDPAYAGVIGAVAELIQVEPRLERAIEVALGPALQHLITRTAAEAEAAIEALKRARAGRATFLPLDTIRPAAPAERDRHLDRQPGAVAWAIDAVRCDPALRPALANLLGRILIADDLPAARRLAAASGYRYRIVTLDGDVVHPGGAMTGGREGRRGEAAGLLARRRQVEALRERVRALRTAVARAEDRRRAADQAAARAAAAVEEARQRRHRCAVARARAEQQRQAAAQQRQRVAASAADVQAELEELALAATADEGPAGEGVEAAEARVRAAAEAVAKAEEAVRAARARRDAAAAERAQAAARCESLGREGRLLAEQAQRARETLAHLEADADRLEAEAQRLAEERARLAAERRRLEAAADQATARVTACREALARLQGERGRLAAELDAVEDEAASARAELDRLVDGLRQLEVEAARLESERDRLVARLAEDYGIAELPAEAPPGWEEGQRRVQELRRRMAALGEVNLAAVEEHERLCQRYAFLERQYDDLRRAREALQAVLAEMDREMERLFRVTYERLRVEFRQVFRDLFGGGHADLVLGDGDVLEAGVQVVAQPPGKRLQHLSLLSGGERALTAIALLFALLRVKPTPFVLLDEIDAALDDRNVERFARYLRRFRGTQFIVITHQKGTMAVADALYGVTMPESGVSRVVSVRLAEVAAAGA</sequence>
<evidence type="ECO:0000259" key="7">
    <source>
        <dbReference type="SMART" id="SM00968"/>
    </source>
</evidence>
<evidence type="ECO:0000256" key="3">
    <source>
        <dbReference type="ARBA" id="ARBA00022840"/>
    </source>
</evidence>
<comment type="function">
    <text evidence="6">Required for chromosome condensation and partitioning.</text>
</comment>
<dbReference type="SUPFAM" id="SSF52540">
    <property type="entry name" value="P-loop containing nucleoside triphosphate hydrolases"/>
    <property type="match status" value="1"/>
</dbReference>
<dbReference type="InterPro" id="IPR027417">
    <property type="entry name" value="P-loop_NTPase"/>
</dbReference>
<feature type="coiled-coil region" evidence="6">
    <location>
        <begin position="687"/>
        <end position="728"/>
    </location>
</feature>
<keyword evidence="2 6" id="KW-0547">Nucleotide-binding</keyword>
<gene>
    <name evidence="6 8" type="primary">smc</name>
    <name evidence="8" type="ORF">Q5761_04680</name>
</gene>
<dbReference type="RefSeq" id="WP_318751371.1">
    <property type="nucleotide sequence ID" value="NZ_CP132508.1"/>
</dbReference>
<dbReference type="PIRSF" id="PIRSF005719">
    <property type="entry name" value="SMC"/>
    <property type="match status" value="1"/>
</dbReference>
<dbReference type="Gene3D" id="1.20.1060.20">
    <property type="match status" value="1"/>
</dbReference>
<evidence type="ECO:0000256" key="2">
    <source>
        <dbReference type="ARBA" id="ARBA00022741"/>
    </source>
</evidence>
<comment type="similarity">
    <text evidence="6">Belongs to the SMC family.</text>
</comment>
<keyword evidence="3 6" id="KW-0067">ATP-binding</keyword>
<dbReference type="InterPro" id="IPR011890">
    <property type="entry name" value="SMC_prok"/>
</dbReference>
<dbReference type="CDD" id="cd03278">
    <property type="entry name" value="ABC_SMC_barmotin"/>
    <property type="match status" value="2"/>
</dbReference>
<feature type="coiled-coil region" evidence="6">
    <location>
        <begin position="782"/>
        <end position="949"/>
    </location>
</feature>
<accession>A0ABZ0QR28</accession>
<dbReference type="EMBL" id="CP132508">
    <property type="protein sequence ID" value="WPD19946.1"/>
    <property type="molecule type" value="Genomic_DNA"/>
</dbReference>
<keyword evidence="4 6" id="KW-0175">Coiled coil</keyword>
<evidence type="ECO:0000256" key="4">
    <source>
        <dbReference type="ARBA" id="ARBA00023054"/>
    </source>
</evidence>
<feature type="binding site" evidence="6">
    <location>
        <begin position="32"/>
        <end position="39"/>
    </location>
    <ligand>
        <name>ATP</name>
        <dbReference type="ChEBI" id="CHEBI:30616"/>
    </ligand>
</feature>
<reference evidence="8 9" key="1">
    <citation type="submission" date="2023-08" db="EMBL/GenBank/DDBJ databases">
        <title>Genome sequence of Thermaerobacter compostii strain Ins1, a spore-forming filamentous bacterium isolated from a deep geothermal reservoir.</title>
        <authorList>
            <person name="Bregnard D."/>
            <person name="Gonzalez D."/>
            <person name="Junier P."/>
        </authorList>
    </citation>
    <scope>NUCLEOTIDE SEQUENCE [LARGE SCALE GENOMIC DNA]</scope>
    <source>
        <strain evidence="8 9">Ins1</strain>
    </source>
</reference>
<dbReference type="InterPro" id="IPR036277">
    <property type="entry name" value="SMC_hinge_sf"/>
</dbReference>
<evidence type="ECO:0000313" key="8">
    <source>
        <dbReference type="EMBL" id="WPD19946.1"/>
    </source>
</evidence>
<dbReference type="HAMAP" id="MF_01894">
    <property type="entry name" value="Smc_prok"/>
    <property type="match status" value="1"/>
</dbReference>
<evidence type="ECO:0000256" key="5">
    <source>
        <dbReference type="ARBA" id="ARBA00023125"/>
    </source>
</evidence>
<comment type="subcellular location">
    <subcellularLocation>
        <location evidence="6">Cytoplasm</location>
    </subcellularLocation>
</comment>
<name>A0ABZ0QR28_9FIRM</name>
<keyword evidence="9" id="KW-1185">Reference proteome</keyword>
<evidence type="ECO:0000256" key="6">
    <source>
        <dbReference type="HAMAP-Rule" id="MF_01894"/>
    </source>
</evidence>
<proteinExistence type="inferred from homology"/>
<comment type="domain">
    <text evidence="6">Contains large globular domains required for ATP hydrolysis at each terminus and a third globular domain forming a flexible hinge near the middle of the molecule. These domains are separated by coiled-coil structures.</text>
</comment>
<dbReference type="NCBIfam" id="TIGR02168">
    <property type="entry name" value="SMC_prok_B"/>
    <property type="match status" value="1"/>
</dbReference>
<dbReference type="Pfam" id="PF06470">
    <property type="entry name" value="SMC_hinge"/>
    <property type="match status" value="1"/>
</dbReference>
<protein>
    <recommendedName>
        <fullName evidence="6">Chromosome partition protein Smc</fullName>
    </recommendedName>
</protein>
<comment type="subunit">
    <text evidence="6">Homodimer.</text>
</comment>
<dbReference type="Gene3D" id="3.40.50.300">
    <property type="entry name" value="P-loop containing nucleotide triphosphate hydrolases"/>
    <property type="match status" value="2"/>
</dbReference>
<evidence type="ECO:0000313" key="9">
    <source>
        <dbReference type="Proteomes" id="UP001304683"/>
    </source>
</evidence>
<feature type="domain" description="SMC hinge" evidence="7">
    <location>
        <begin position="525"/>
        <end position="643"/>
    </location>
</feature>
<dbReference type="SUPFAM" id="SSF75553">
    <property type="entry name" value="Smc hinge domain"/>
    <property type="match status" value="1"/>
</dbReference>
<dbReference type="Proteomes" id="UP001304683">
    <property type="component" value="Chromosome"/>
</dbReference>
<dbReference type="Pfam" id="PF02463">
    <property type="entry name" value="SMC_N"/>
    <property type="match status" value="1"/>
</dbReference>
<feature type="coiled-coil region" evidence="6">
    <location>
        <begin position="167"/>
        <end position="499"/>
    </location>
</feature>
<dbReference type="Gene3D" id="3.30.70.1620">
    <property type="match status" value="1"/>
</dbReference>
<dbReference type="PANTHER" id="PTHR43977">
    <property type="entry name" value="STRUCTURAL MAINTENANCE OF CHROMOSOMES PROTEIN 3"/>
    <property type="match status" value="1"/>
</dbReference>
<keyword evidence="5 6" id="KW-0238">DNA-binding</keyword>
<evidence type="ECO:0000256" key="1">
    <source>
        <dbReference type="ARBA" id="ARBA00022490"/>
    </source>
</evidence>
<organism evidence="8 9">
    <name type="scientific">Thermaerobacter composti</name>
    <dbReference type="NCBI Taxonomy" id="554949"/>
    <lineage>
        <taxon>Bacteria</taxon>
        <taxon>Bacillati</taxon>
        <taxon>Bacillota</taxon>
        <taxon>Clostridia</taxon>
        <taxon>Eubacteriales</taxon>
        <taxon>Clostridiales Family XVII. Incertae Sedis</taxon>
        <taxon>Thermaerobacter</taxon>
    </lineage>
</organism>
<dbReference type="SMART" id="SM00968">
    <property type="entry name" value="SMC_hinge"/>
    <property type="match status" value="1"/>
</dbReference>
<dbReference type="InterPro" id="IPR010935">
    <property type="entry name" value="SMC_hinge"/>
</dbReference>
<feature type="coiled-coil region" evidence="6">
    <location>
        <begin position="995"/>
        <end position="1036"/>
    </location>
</feature>
<keyword evidence="1 6" id="KW-0963">Cytoplasm</keyword>
<dbReference type="InterPro" id="IPR024704">
    <property type="entry name" value="SMC"/>
</dbReference>